<sequence length="399" mass="42582">MDIAKDLNEAKTRVSYPLITLILFWCGLVVLSSLYIMLPLLSIFSDVFHVEPGQAAWTSSSFSLCYAVGLLFFGTLSERYGRKQIIVYGLCALAVVTLLTGLANSLALIIVLRGIQGFAASTFAPAALAYIAERFPIEKRVTTIGFVTTGFLMAGIAGQVLSSIVSQASDWNSVFFILGAIYFITAFFAALFIPKQTNAAQTSTIADSFRKMARLLQNRSLIFCYSITFMLLFTFVGMYTALGSFLTGSNFGLTGQEILYIRSIGIIGILLSPFAGKFVSAFGLGKVLKTGLLAAVLGLAMLGAGSNLAFLIGMTVVFVAGIAVVVPTLISLVGMHGGKERGAAVTLYMFILFIGASIGPVITVALLNTGSYVLTFEMLALLLGIGFILSLLIKIPTQK</sequence>
<evidence type="ECO:0000256" key="2">
    <source>
        <dbReference type="ARBA" id="ARBA00008335"/>
    </source>
</evidence>
<accession>A0A0M4FU13</accession>
<feature type="transmembrane region" description="Helical" evidence="8">
    <location>
        <begin position="115"/>
        <end position="132"/>
    </location>
</feature>
<dbReference type="EMBL" id="CP012600">
    <property type="protein sequence ID" value="ALC83635.1"/>
    <property type="molecule type" value="Genomic_DNA"/>
</dbReference>
<evidence type="ECO:0000256" key="8">
    <source>
        <dbReference type="SAM" id="Phobius"/>
    </source>
</evidence>
<feature type="transmembrane region" description="Helical" evidence="8">
    <location>
        <begin position="144"/>
        <end position="165"/>
    </location>
</feature>
<evidence type="ECO:0000256" key="4">
    <source>
        <dbReference type="ARBA" id="ARBA00022475"/>
    </source>
</evidence>
<dbReference type="GO" id="GO:0022857">
    <property type="term" value="F:transmembrane transporter activity"/>
    <property type="evidence" value="ECO:0007669"/>
    <property type="project" value="InterPro"/>
</dbReference>
<dbReference type="PROSITE" id="PS50850">
    <property type="entry name" value="MFS"/>
    <property type="match status" value="1"/>
</dbReference>
<keyword evidence="3" id="KW-0813">Transport</keyword>
<reference evidence="10 11" key="2">
    <citation type="journal article" date="2016" name="Int. J. Syst. Evol. Microbiol.">
        <title>Bacillus gobiensis sp. nov., isolated from a soil sample.</title>
        <authorList>
            <person name="Liu B."/>
            <person name="Liu G.H."/>
            <person name="Cetin S."/>
            <person name="Schumann P."/>
            <person name="Pan Z.Z."/>
            <person name="Chen Q.Q."/>
        </authorList>
    </citation>
    <scope>NUCLEOTIDE SEQUENCE [LARGE SCALE GENOMIC DNA]</scope>
    <source>
        <strain evidence="10 11">FJAT-4402</strain>
    </source>
</reference>
<feature type="transmembrane region" description="Helical" evidence="8">
    <location>
        <begin position="55"/>
        <end position="73"/>
    </location>
</feature>
<feature type="domain" description="Major facilitator superfamily (MFS) profile" evidence="9">
    <location>
        <begin position="19"/>
        <end position="398"/>
    </location>
</feature>
<dbReference type="PANTHER" id="PTHR43271">
    <property type="entry name" value="BLL2771 PROTEIN"/>
    <property type="match status" value="1"/>
</dbReference>
<dbReference type="CDD" id="cd17324">
    <property type="entry name" value="MFS_NepI_like"/>
    <property type="match status" value="1"/>
</dbReference>
<dbReference type="OrthoDB" id="9781156at2"/>
<protein>
    <submittedName>
        <fullName evidence="10">MFS transporter</fullName>
    </submittedName>
</protein>
<evidence type="ECO:0000256" key="7">
    <source>
        <dbReference type="ARBA" id="ARBA00023136"/>
    </source>
</evidence>
<feature type="transmembrane region" description="Helical" evidence="8">
    <location>
        <begin position="171"/>
        <end position="193"/>
    </location>
</feature>
<keyword evidence="6 8" id="KW-1133">Transmembrane helix</keyword>
<dbReference type="SUPFAM" id="SSF103473">
    <property type="entry name" value="MFS general substrate transporter"/>
    <property type="match status" value="1"/>
</dbReference>
<name>A0A0M4FU13_9BACI</name>
<dbReference type="Proteomes" id="UP000067625">
    <property type="component" value="Chromosome"/>
</dbReference>
<comment type="similarity">
    <text evidence="2">Belongs to the major facilitator superfamily.</text>
</comment>
<dbReference type="AlphaFoldDB" id="A0A0M4FU13"/>
<gene>
    <name evidence="10" type="ORF">AM592_20460</name>
</gene>
<dbReference type="InterPro" id="IPR011701">
    <property type="entry name" value="MFS"/>
</dbReference>
<dbReference type="GO" id="GO:0005886">
    <property type="term" value="C:plasma membrane"/>
    <property type="evidence" value="ECO:0007669"/>
    <property type="project" value="UniProtKB-SubCell"/>
</dbReference>
<feature type="transmembrane region" description="Helical" evidence="8">
    <location>
        <begin position="287"/>
        <end position="304"/>
    </location>
</feature>
<feature type="transmembrane region" description="Helical" evidence="8">
    <location>
        <begin position="345"/>
        <end position="366"/>
    </location>
</feature>
<evidence type="ECO:0000256" key="3">
    <source>
        <dbReference type="ARBA" id="ARBA00022448"/>
    </source>
</evidence>
<keyword evidence="11" id="KW-1185">Reference proteome</keyword>
<dbReference type="Pfam" id="PF07690">
    <property type="entry name" value="MFS_1"/>
    <property type="match status" value="1"/>
</dbReference>
<evidence type="ECO:0000313" key="10">
    <source>
        <dbReference type="EMBL" id="ALC83635.1"/>
    </source>
</evidence>
<feature type="transmembrane region" description="Helical" evidence="8">
    <location>
        <begin position="372"/>
        <end position="393"/>
    </location>
</feature>
<feature type="transmembrane region" description="Helical" evidence="8">
    <location>
        <begin position="310"/>
        <end position="333"/>
    </location>
</feature>
<evidence type="ECO:0000259" key="9">
    <source>
        <dbReference type="PROSITE" id="PS50850"/>
    </source>
</evidence>
<dbReference type="PATRIC" id="fig|1441095.3.peg.4524"/>
<dbReference type="InterPro" id="IPR020846">
    <property type="entry name" value="MFS_dom"/>
</dbReference>
<comment type="subcellular location">
    <subcellularLocation>
        <location evidence="1">Cell membrane</location>
        <topology evidence="1">Multi-pass membrane protein</topology>
    </subcellularLocation>
</comment>
<proteinExistence type="inferred from homology"/>
<organism evidence="10 11">
    <name type="scientific">Bacillus gobiensis</name>
    <dbReference type="NCBI Taxonomy" id="1441095"/>
    <lineage>
        <taxon>Bacteria</taxon>
        <taxon>Bacillati</taxon>
        <taxon>Bacillota</taxon>
        <taxon>Bacilli</taxon>
        <taxon>Bacillales</taxon>
        <taxon>Bacillaceae</taxon>
        <taxon>Bacillus</taxon>
    </lineage>
</organism>
<reference evidence="11" key="1">
    <citation type="submission" date="2015-08" db="EMBL/GenBank/DDBJ databases">
        <title>Genome sequencing project for genomic taxonomy and phylogenomics of Bacillus-like bacteria.</title>
        <authorList>
            <person name="Liu B."/>
            <person name="Wang J."/>
            <person name="Zhu Y."/>
            <person name="Liu G."/>
            <person name="Chen Q."/>
            <person name="Chen Z."/>
            <person name="Lan J."/>
            <person name="Che J."/>
            <person name="Ge C."/>
            <person name="Shi H."/>
            <person name="Pan Z."/>
            <person name="Liu X."/>
        </authorList>
    </citation>
    <scope>NUCLEOTIDE SEQUENCE [LARGE SCALE GENOMIC DNA]</scope>
    <source>
        <strain evidence="11">FJAT-4402</strain>
    </source>
</reference>
<dbReference type="RefSeq" id="WP_053605491.1">
    <property type="nucleotide sequence ID" value="NZ_CP012600.1"/>
</dbReference>
<keyword evidence="7 8" id="KW-0472">Membrane</keyword>
<evidence type="ECO:0000313" key="11">
    <source>
        <dbReference type="Proteomes" id="UP000067625"/>
    </source>
</evidence>
<dbReference type="PANTHER" id="PTHR43271:SF2">
    <property type="entry name" value="BLL2771 PROTEIN"/>
    <property type="match status" value="1"/>
</dbReference>
<evidence type="ECO:0000256" key="6">
    <source>
        <dbReference type="ARBA" id="ARBA00022989"/>
    </source>
</evidence>
<dbReference type="Gene3D" id="1.20.1250.20">
    <property type="entry name" value="MFS general substrate transporter like domains"/>
    <property type="match status" value="1"/>
</dbReference>
<keyword evidence="5 8" id="KW-0812">Transmembrane</keyword>
<feature type="transmembrane region" description="Helical" evidence="8">
    <location>
        <begin position="220"/>
        <end position="246"/>
    </location>
</feature>
<dbReference type="STRING" id="1441095.AM592_20460"/>
<feature type="transmembrane region" description="Helical" evidence="8">
    <location>
        <begin position="21"/>
        <end position="43"/>
    </location>
</feature>
<keyword evidence="4" id="KW-1003">Cell membrane</keyword>
<evidence type="ECO:0000256" key="5">
    <source>
        <dbReference type="ARBA" id="ARBA00022692"/>
    </source>
</evidence>
<evidence type="ECO:0000256" key="1">
    <source>
        <dbReference type="ARBA" id="ARBA00004651"/>
    </source>
</evidence>
<feature type="transmembrane region" description="Helical" evidence="8">
    <location>
        <begin position="258"/>
        <end position="275"/>
    </location>
</feature>
<dbReference type="InterPro" id="IPR036259">
    <property type="entry name" value="MFS_trans_sf"/>
</dbReference>
<feature type="transmembrane region" description="Helical" evidence="8">
    <location>
        <begin position="85"/>
        <end position="109"/>
    </location>
</feature>